<evidence type="ECO:0000313" key="1">
    <source>
        <dbReference type="EMBL" id="MCM2532576.1"/>
    </source>
</evidence>
<reference evidence="1 2" key="1">
    <citation type="submission" date="2022-06" db="EMBL/GenBank/DDBJ databases">
        <authorList>
            <person name="Jeon C.O."/>
        </authorList>
    </citation>
    <scope>NUCLEOTIDE SEQUENCE [LARGE SCALE GENOMIC DNA]</scope>
    <source>
        <strain evidence="1 2">KCTC 13943</strain>
    </source>
</reference>
<dbReference type="EMBL" id="JAMQCR010000001">
    <property type="protein sequence ID" value="MCM2532576.1"/>
    <property type="molecule type" value="Genomic_DNA"/>
</dbReference>
<protein>
    <submittedName>
        <fullName evidence="1">Uncharacterized protein</fullName>
    </submittedName>
</protein>
<keyword evidence="2" id="KW-1185">Reference proteome</keyword>
<name>A0ABT0W8C6_9BACI</name>
<proteinExistence type="predicted"/>
<organism evidence="1 2">
    <name type="scientific">Neobacillus pocheonensis</name>
    <dbReference type="NCBI Taxonomy" id="363869"/>
    <lineage>
        <taxon>Bacteria</taxon>
        <taxon>Bacillati</taxon>
        <taxon>Bacillota</taxon>
        <taxon>Bacilli</taxon>
        <taxon>Bacillales</taxon>
        <taxon>Bacillaceae</taxon>
        <taxon>Neobacillus</taxon>
    </lineage>
</organism>
<evidence type="ECO:0000313" key="2">
    <source>
        <dbReference type="Proteomes" id="UP001523262"/>
    </source>
</evidence>
<dbReference type="Proteomes" id="UP001523262">
    <property type="component" value="Unassembled WGS sequence"/>
</dbReference>
<comment type="caution">
    <text evidence="1">The sequence shown here is derived from an EMBL/GenBank/DDBJ whole genome shotgun (WGS) entry which is preliminary data.</text>
</comment>
<sequence>MKKNEGSFEEESIFGALKQMELQMELMEIKNVLPVKKCPQLISTMTSDKF</sequence>
<accession>A0ABT0W8C6</accession>
<gene>
    <name evidence="1" type="ORF">NDK43_09495</name>
</gene>